<dbReference type="PANTHER" id="PTHR34961">
    <property type="entry name" value="TRANSMEMBRANE PROTEIN"/>
    <property type="match status" value="1"/>
</dbReference>
<dbReference type="PANTHER" id="PTHR34961:SF7">
    <property type="entry name" value="TRANSMEMBRANE PROTEIN"/>
    <property type="match status" value="1"/>
</dbReference>
<evidence type="ECO:0000313" key="3">
    <source>
        <dbReference type="Proteomes" id="UP000030645"/>
    </source>
</evidence>
<dbReference type="eggNOG" id="ENOG502S9GK">
    <property type="taxonomic scope" value="Eukaryota"/>
</dbReference>
<protein>
    <submittedName>
        <fullName evidence="2">Uncharacterized protein</fullName>
    </submittedName>
</protein>
<evidence type="ECO:0000256" key="1">
    <source>
        <dbReference type="SAM" id="SignalP"/>
    </source>
</evidence>
<gene>
    <name evidence="2" type="ORF">L484_019053</name>
</gene>
<keyword evidence="3" id="KW-1185">Reference proteome</keyword>
<evidence type="ECO:0000313" key="2">
    <source>
        <dbReference type="EMBL" id="EXB54492.1"/>
    </source>
</evidence>
<dbReference type="Proteomes" id="UP000030645">
    <property type="component" value="Unassembled WGS sequence"/>
</dbReference>
<dbReference type="EMBL" id="KE344182">
    <property type="protein sequence ID" value="EXB54492.1"/>
    <property type="molecule type" value="Genomic_DNA"/>
</dbReference>
<keyword evidence="1" id="KW-0732">Signal</keyword>
<organism evidence="2 3">
    <name type="scientific">Morus notabilis</name>
    <dbReference type="NCBI Taxonomy" id="981085"/>
    <lineage>
        <taxon>Eukaryota</taxon>
        <taxon>Viridiplantae</taxon>
        <taxon>Streptophyta</taxon>
        <taxon>Embryophyta</taxon>
        <taxon>Tracheophyta</taxon>
        <taxon>Spermatophyta</taxon>
        <taxon>Magnoliopsida</taxon>
        <taxon>eudicotyledons</taxon>
        <taxon>Gunneridae</taxon>
        <taxon>Pentapetalae</taxon>
        <taxon>rosids</taxon>
        <taxon>fabids</taxon>
        <taxon>Rosales</taxon>
        <taxon>Moraceae</taxon>
        <taxon>Moreae</taxon>
        <taxon>Morus</taxon>
    </lineage>
</organism>
<reference evidence="3" key="1">
    <citation type="submission" date="2013-01" db="EMBL/GenBank/DDBJ databases">
        <title>Draft Genome Sequence of a Mulberry Tree, Morus notabilis C.K. Schneid.</title>
        <authorList>
            <person name="He N."/>
            <person name="Zhao S."/>
        </authorList>
    </citation>
    <scope>NUCLEOTIDE SEQUENCE</scope>
</reference>
<feature type="signal peptide" evidence="1">
    <location>
        <begin position="1"/>
        <end position="21"/>
    </location>
</feature>
<dbReference type="AlphaFoldDB" id="W9QUJ9"/>
<dbReference type="InterPro" id="IPR053313">
    <property type="entry name" value="RGF"/>
</dbReference>
<feature type="chain" id="PRO_5004932168" evidence="1">
    <location>
        <begin position="22"/>
        <end position="193"/>
    </location>
</feature>
<sequence length="193" mass="21262">MSSVAFLFLLCLACSLHACNARLLASSDNQIGQKSYHFAKGLVQEVEKAKLSDETSNPQSNMKADLSIPSVECLRQDHQAKSNGRTRNENRCANALRLEILRLNLEKHDAQPSVDDGTTSGNGITKSFSQMELQQSIIETSKGQEGHGRSMLGFVPQDTEEAVDTKEGDAVEDIVVMDYAQPHRKPPIHNEKP</sequence>
<proteinExistence type="predicted"/>
<name>W9QUJ9_9ROSA</name>
<accession>W9QUJ9</accession>